<keyword evidence="6" id="KW-1185">Reference proteome</keyword>
<dbReference type="InterPro" id="IPR008920">
    <property type="entry name" value="TF_FadR/GntR_C"/>
</dbReference>
<name>A0A3G8JLJ4_9ACTN</name>
<dbReference type="GO" id="GO:0003677">
    <property type="term" value="F:DNA binding"/>
    <property type="evidence" value="ECO:0007669"/>
    <property type="project" value="UniProtKB-KW"/>
</dbReference>
<dbReference type="InterPro" id="IPR036390">
    <property type="entry name" value="WH_DNA-bd_sf"/>
</dbReference>
<dbReference type="Gene3D" id="1.10.10.10">
    <property type="entry name" value="Winged helix-like DNA-binding domain superfamily/Winged helix DNA-binding domain"/>
    <property type="match status" value="2"/>
</dbReference>
<dbReference type="InterPro" id="IPR036388">
    <property type="entry name" value="WH-like_DNA-bd_sf"/>
</dbReference>
<dbReference type="GO" id="GO:0003700">
    <property type="term" value="F:DNA-binding transcription factor activity"/>
    <property type="evidence" value="ECO:0007669"/>
    <property type="project" value="InterPro"/>
</dbReference>
<dbReference type="Pfam" id="PF00392">
    <property type="entry name" value="GntR"/>
    <property type="match status" value="1"/>
</dbReference>
<dbReference type="PROSITE" id="PS50949">
    <property type="entry name" value="HTH_GNTR"/>
    <property type="match status" value="2"/>
</dbReference>
<dbReference type="PANTHER" id="PTHR43537:SF5">
    <property type="entry name" value="UXU OPERON TRANSCRIPTIONAL REGULATOR"/>
    <property type="match status" value="1"/>
</dbReference>
<keyword evidence="2" id="KW-0238">DNA-binding</keyword>
<feature type="domain" description="HTH gntR-type" evidence="4">
    <location>
        <begin position="256"/>
        <end position="326"/>
    </location>
</feature>
<proteinExistence type="predicted"/>
<dbReference type="SUPFAM" id="SSF48008">
    <property type="entry name" value="GntR ligand-binding domain-like"/>
    <property type="match status" value="1"/>
</dbReference>
<gene>
    <name evidence="5" type="primary">lutR_2</name>
    <name evidence="5" type="ORF">D7316_02536</name>
</gene>
<dbReference type="InterPro" id="IPR011711">
    <property type="entry name" value="GntR_C"/>
</dbReference>
<dbReference type="KEGG" id="gom:D7316_02536"/>
<evidence type="ECO:0000259" key="4">
    <source>
        <dbReference type="PROSITE" id="PS50949"/>
    </source>
</evidence>
<dbReference type="SMART" id="SM00345">
    <property type="entry name" value="HTH_GNTR"/>
    <property type="match status" value="2"/>
</dbReference>
<dbReference type="AlphaFoldDB" id="A0A3G8JLJ4"/>
<dbReference type="InterPro" id="IPR000524">
    <property type="entry name" value="Tscrpt_reg_HTH_GntR"/>
</dbReference>
<evidence type="ECO:0000256" key="3">
    <source>
        <dbReference type="ARBA" id="ARBA00023163"/>
    </source>
</evidence>
<reference evidence="5 6" key="1">
    <citation type="submission" date="2018-11" db="EMBL/GenBank/DDBJ databases">
        <title>Gordonia insulae sp. nov., isolated from an island soil.</title>
        <authorList>
            <person name="Kim Y.S."/>
            <person name="Kim S.B."/>
        </authorList>
    </citation>
    <scope>NUCLEOTIDE SEQUENCE [LARGE SCALE GENOMIC DNA]</scope>
    <source>
        <strain evidence="5 6">MMS17-SY073</strain>
    </source>
</reference>
<dbReference type="SUPFAM" id="SSF46785">
    <property type="entry name" value="Winged helix' DNA-binding domain"/>
    <property type="match status" value="2"/>
</dbReference>
<organism evidence="5 6">
    <name type="scientific">Gordonia insulae</name>
    <dbReference type="NCBI Taxonomy" id="2420509"/>
    <lineage>
        <taxon>Bacteria</taxon>
        <taxon>Bacillati</taxon>
        <taxon>Actinomycetota</taxon>
        <taxon>Actinomycetes</taxon>
        <taxon>Mycobacteriales</taxon>
        <taxon>Gordoniaceae</taxon>
        <taxon>Gordonia</taxon>
    </lineage>
</organism>
<evidence type="ECO:0000256" key="1">
    <source>
        <dbReference type="ARBA" id="ARBA00023015"/>
    </source>
</evidence>
<feature type="domain" description="HTH gntR-type" evidence="4">
    <location>
        <begin position="15"/>
        <end position="84"/>
    </location>
</feature>
<sequence length="464" mass="50828">MRPQVDRKSSGGGSQRLAVGVARRLEQEIKDRGWPIGEVLGSETALRERLGISRSILREAVRLLENSQAAQMRQGPGGGLVVSVPDPRSSIRGLVISLEYLGATVDQLVYARSLFERMAIDRIIDTLTERGVQELRRSAAGDGGPSIDFHVTVGELSGNPLLELFIDVLSRLTAAYTQRAYAITDDRSGELEHAARLHSELADAIIAGDKYLAHQKMLKHLEDTTTWLRMYVAPLPGERTATRPMDPDPGERPREKKLAEHVAGWIHDDIVEEGRQIGEVVGSEAYFVEKYGVSRSVFREAIRILEYYRVAQMRRGPGGGLVVLAPDPLATVETIALYLDYRGVTIENIRAVRDELELGVLTCVMRSGPVAADALRADDRRSSLHLRDRIADLSGDPVLGLFRSVLALVWKDCGGPDSSDVCGPGDGPSGDRDELDALVDAVVSGDAELASFRLRAHLHAHQEL</sequence>
<protein>
    <submittedName>
        <fullName evidence="5">HTH-type transcriptional regulator LutR</fullName>
    </submittedName>
</protein>
<dbReference type="Pfam" id="PF07729">
    <property type="entry name" value="FCD"/>
    <property type="match status" value="1"/>
</dbReference>
<evidence type="ECO:0000313" key="5">
    <source>
        <dbReference type="EMBL" id="AZG45936.1"/>
    </source>
</evidence>
<keyword evidence="3" id="KW-0804">Transcription</keyword>
<dbReference type="Gene3D" id="1.20.120.530">
    <property type="entry name" value="GntR ligand-binding domain-like"/>
    <property type="match status" value="1"/>
</dbReference>
<dbReference type="PANTHER" id="PTHR43537">
    <property type="entry name" value="TRANSCRIPTIONAL REGULATOR, GNTR FAMILY"/>
    <property type="match status" value="1"/>
</dbReference>
<dbReference type="OrthoDB" id="120836at2"/>
<evidence type="ECO:0000313" key="6">
    <source>
        <dbReference type="Proteomes" id="UP000271469"/>
    </source>
</evidence>
<dbReference type="EMBL" id="CP033972">
    <property type="protein sequence ID" value="AZG45936.1"/>
    <property type="molecule type" value="Genomic_DNA"/>
</dbReference>
<dbReference type="Proteomes" id="UP000271469">
    <property type="component" value="Chromosome"/>
</dbReference>
<accession>A0A3G8JLJ4</accession>
<dbReference type="SMART" id="SM00895">
    <property type="entry name" value="FCD"/>
    <property type="match status" value="2"/>
</dbReference>
<evidence type="ECO:0000256" key="2">
    <source>
        <dbReference type="ARBA" id="ARBA00023125"/>
    </source>
</evidence>
<keyword evidence="1" id="KW-0805">Transcription regulation</keyword>